<dbReference type="PANTHER" id="PTHR14374">
    <property type="entry name" value="FOIE GRAS"/>
    <property type="match status" value="1"/>
</dbReference>
<gene>
    <name evidence="2" type="ORF">PUMCH_003863</name>
</gene>
<dbReference type="GeneID" id="88174926"/>
<evidence type="ECO:0000259" key="1">
    <source>
        <dbReference type="Pfam" id="PF11817"/>
    </source>
</evidence>
<dbReference type="KEGG" id="asau:88174926"/>
<organism evidence="2 3">
    <name type="scientific">Australozyma saopauloensis</name>
    <dbReference type="NCBI Taxonomy" id="291208"/>
    <lineage>
        <taxon>Eukaryota</taxon>
        <taxon>Fungi</taxon>
        <taxon>Dikarya</taxon>
        <taxon>Ascomycota</taxon>
        <taxon>Saccharomycotina</taxon>
        <taxon>Pichiomycetes</taxon>
        <taxon>Metschnikowiaceae</taxon>
        <taxon>Australozyma</taxon>
    </lineage>
</organism>
<proteinExistence type="predicted"/>
<name>A0AAX4HD88_9ASCO</name>
<dbReference type="AlphaFoldDB" id="A0AAX4HD88"/>
<dbReference type="Pfam" id="PF11817">
    <property type="entry name" value="Foie-gras_1"/>
    <property type="match status" value="1"/>
</dbReference>
<feature type="domain" description="Trafficking protein particle complex subunit 11" evidence="1">
    <location>
        <begin position="317"/>
        <end position="431"/>
    </location>
</feature>
<dbReference type="Proteomes" id="UP001338582">
    <property type="component" value="Chromosome 4"/>
</dbReference>
<dbReference type="PANTHER" id="PTHR14374:SF0">
    <property type="entry name" value="TRAFFICKING PROTEIN PARTICLE COMPLEX SUBUNIT 11"/>
    <property type="match status" value="1"/>
</dbReference>
<sequence length="1145" mass="129813">MEFFDPDFTQQLAPLVAVTIDPLHKLESFKRHLEDANVTGKVWDDVIIKNRLLKSKYCFHFEASEKTILASVASYKNKARDLTKHSIISPFNIESDLFPNGILSNKWFAKYTRHLPAAVICSYHLPESAVDDEALGLQLTMRRENYQTFDVKFIAIVVSDTDDALIINRISQLRQISGLPRSLGLFHISLDSMSSVTPVFERDCEILATTILSTLKSICTDFYTAIEHRIEQRSKKYYTLPDPGLVDTRISVDPRFLEVRNKAKQCILAQLMHPHNVEGSLSIIESTYAELLSLIAEFRPVFTSPDVSSHDKALHTQWRTLLDVLVLHLVRGYFSIEEPIAALRKHDAHVRNIAELAGQDFDYNVWLARQYHWLAELLSQVPRSILDDLYSSVVKTPNAKGSLYFGGMSFHDANSCNIVTSPSLLYAKAARCLDIDQTNVSIQNYKVSLLKTASRILSQKQGGLEHFEAYLNWQLADELSRMDKALEAESAYSTALASKHLSSDLSLLIEKQRLNNLQKIHDSENFASSIIQIAIKDPGTVISADLTKLLGKTIVSPKLSPIFEVDALLFAEQEETFVLSTVVNQIKVAPQKWFKLQKLGGFQFNNFDNLSLKVYYEDGLDFSLSSSGTQGDKLQILPAGISCFNSSGLRLDLVILQYDRVPKVSGWYGISKIDISLRLNFSQDDVEIICEHSETHTFSEFKTLFSSFIYEQATDGLKSKALLLRGRPSTKIMVKPYKPDLSANFKQISDSIIMEEKLSIPVEFSRSKLLASDIAFKELVVEVKSAVYEDDLESADFYVQHNWDSLKDDKPLDLLKFAYSQDQLTQNILHVSIKRSPSLQAKPVGTLKAEFRLRLTITEQSDLVSTFELGYTHLIVLTEPFGTDLQLMAQRLDSLNLMPNPFILSLGADDYSMPQPARLWLAKISLQDDHNLLNTGGIEIVSAEFQVKTKNTELVIKPDGPINRENEYFTQLYSVRSKTHITQSKTPVFVNCSISWKRAGIDKIYSLTSQELEFIVPVQEPRVTLNVRSFGDNSMQFEYILENPTPRILTFATNFLTDRAALRGTDWTFETNENMIPLKQAPFPVLPFSEHRISYSGSYTRHGLQPTLDLPHLQVQDMNYKVELKVTPLQEHVKEIEQSMVYQLV</sequence>
<protein>
    <recommendedName>
        <fullName evidence="1">Trafficking protein particle complex subunit 11 domain-containing protein</fullName>
    </recommendedName>
</protein>
<dbReference type="EMBL" id="CP138897">
    <property type="protein sequence ID" value="WPK26508.1"/>
    <property type="molecule type" value="Genomic_DNA"/>
</dbReference>
<dbReference type="RefSeq" id="XP_062878889.1">
    <property type="nucleotide sequence ID" value="XM_063022819.1"/>
</dbReference>
<evidence type="ECO:0000313" key="3">
    <source>
        <dbReference type="Proteomes" id="UP001338582"/>
    </source>
</evidence>
<keyword evidence="3" id="KW-1185">Reference proteome</keyword>
<evidence type="ECO:0000313" key="2">
    <source>
        <dbReference type="EMBL" id="WPK26508.1"/>
    </source>
</evidence>
<reference evidence="2 3" key="1">
    <citation type="submission" date="2023-10" db="EMBL/GenBank/DDBJ databases">
        <title>Draft Genome Sequence of Candida saopaulonensis from a very Premature Infant with Sepsis.</title>
        <authorList>
            <person name="Ning Y."/>
            <person name="Dai R."/>
            <person name="Xiao M."/>
            <person name="Xu Y."/>
            <person name="Yan Q."/>
            <person name="Zhang L."/>
        </authorList>
    </citation>
    <scope>NUCLEOTIDE SEQUENCE [LARGE SCALE GENOMIC DNA]</scope>
    <source>
        <strain evidence="2 3">19XY460</strain>
    </source>
</reference>
<dbReference type="InterPro" id="IPR021773">
    <property type="entry name" value="TPC11"/>
</dbReference>
<accession>A0AAX4HD88</accession>